<organism evidence="1 2">
    <name type="scientific">Heracleum sosnowskyi</name>
    <dbReference type="NCBI Taxonomy" id="360622"/>
    <lineage>
        <taxon>Eukaryota</taxon>
        <taxon>Viridiplantae</taxon>
        <taxon>Streptophyta</taxon>
        <taxon>Embryophyta</taxon>
        <taxon>Tracheophyta</taxon>
        <taxon>Spermatophyta</taxon>
        <taxon>Magnoliopsida</taxon>
        <taxon>eudicotyledons</taxon>
        <taxon>Gunneridae</taxon>
        <taxon>Pentapetalae</taxon>
        <taxon>asterids</taxon>
        <taxon>campanulids</taxon>
        <taxon>Apiales</taxon>
        <taxon>Apiaceae</taxon>
        <taxon>Apioideae</taxon>
        <taxon>apioid superclade</taxon>
        <taxon>Tordylieae</taxon>
        <taxon>Tordyliinae</taxon>
        <taxon>Heracleum</taxon>
    </lineage>
</organism>
<gene>
    <name evidence="1" type="ORF">POM88_020578</name>
</gene>
<dbReference type="GO" id="GO:1901135">
    <property type="term" value="P:carbohydrate derivative metabolic process"/>
    <property type="evidence" value="ECO:0007669"/>
    <property type="project" value="UniProtKB-ARBA"/>
</dbReference>
<dbReference type="Proteomes" id="UP001237642">
    <property type="component" value="Unassembled WGS sequence"/>
</dbReference>
<comment type="caution">
    <text evidence="1">The sequence shown here is derived from an EMBL/GenBank/DDBJ whole genome shotgun (WGS) entry which is preliminary data.</text>
</comment>
<keyword evidence="2" id="KW-1185">Reference proteome</keyword>
<sequence>MRSHLEAFVTNDPIPQQLPCMKGHYVDLLQKLQVDKKHWAIGLFNPVQICKKKTDKLTTQMQRVARQSDSVILVSFCTTSLTDEQINALAIGIGNSCQKFIWILGRQIGATYSEEKSGNLNCQRDMKTAQR</sequence>
<dbReference type="SUPFAM" id="SSF53756">
    <property type="entry name" value="UDP-Glycosyltransferase/glycogen phosphorylase"/>
    <property type="match status" value="1"/>
</dbReference>
<dbReference type="PANTHER" id="PTHR48044">
    <property type="entry name" value="GLYCOSYLTRANSFERASE"/>
    <property type="match status" value="1"/>
</dbReference>
<name>A0AAD8IED8_9APIA</name>
<reference evidence="1" key="1">
    <citation type="submission" date="2023-02" db="EMBL/GenBank/DDBJ databases">
        <title>Genome of toxic invasive species Heracleum sosnowskyi carries increased number of genes despite the absence of recent whole-genome duplications.</title>
        <authorList>
            <person name="Schelkunov M."/>
            <person name="Shtratnikova V."/>
            <person name="Makarenko M."/>
            <person name="Klepikova A."/>
            <person name="Omelchenko D."/>
            <person name="Novikova G."/>
            <person name="Obukhova E."/>
            <person name="Bogdanov V."/>
            <person name="Penin A."/>
            <person name="Logacheva M."/>
        </authorList>
    </citation>
    <scope>NUCLEOTIDE SEQUENCE</scope>
    <source>
        <strain evidence="1">Hsosn_3</strain>
        <tissue evidence="1">Leaf</tissue>
    </source>
</reference>
<proteinExistence type="predicted"/>
<protein>
    <submittedName>
        <fullName evidence="1">Uncharacterized protein</fullName>
    </submittedName>
</protein>
<dbReference type="Gene3D" id="3.40.50.2000">
    <property type="entry name" value="Glycogen Phosphorylase B"/>
    <property type="match status" value="2"/>
</dbReference>
<dbReference type="GO" id="GO:0008194">
    <property type="term" value="F:UDP-glycosyltransferase activity"/>
    <property type="evidence" value="ECO:0007669"/>
    <property type="project" value="UniProtKB-ARBA"/>
</dbReference>
<dbReference type="PANTHER" id="PTHR48044:SF22">
    <property type="entry name" value="GLYCOSYLTRANSFERASE"/>
    <property type="match status" value="1"/>
</dbReference>
<accession>A0AAD8IED8</accession>
<evidence type="ECO:0000313" key="1">
    <source>
        <dbReference type="EMBL" id="KAK1382843.1"/>
    </source>
</evidence>
<dbReference type="EMBL" id="JAUIZM010000005">
    <property type="protein sequence ID" value="KAK1382843.1"/>
    <property type="molecule type" value="Genomic_DNA"/>
</dbReference>
<evidence type="ECO:0000313" key="2">
    <source>
        <dbReference type="Proteomes" id="UP001237642"/>
    </source>
</evidence>
<dbReference type="AlphaFoldDB" id="A0AAD8IED8"/>
<reference evidence="1" key="2">
    <citation type="submission" date="2023-05" db="EMBL/GenBank/DDBJ databases">
        <authorList>
            <person name="Schelkunov M.I."/>
        </authorList>
    </citation>
    <scope>NUCLEOTIDE SEQUENCE</scope>
    <source>
        <strain evidence="1">Hsosn_3</strain>
        <tissue evidence="1">Leaf</tissue>
    </source>
</reference>